<dbReference type="Pfam" id="PF00237">
    <property type="entry name" value="Ribosomal_L22"/>
    <property type="match status" value="1"/>
</dbReference>
<evidence type="ECO:0000256" key="1">
    <source>
        <dbReference type="ARBA" id="ARBA00009451"/>
    </source>
</evidence>
<keyword evidence="2 7" id="KW-0699">rRNA-binding</keyword>
<dbReference type="STRING" id="1802206.A3D35_01395"/>
<dbReference type="InterPro" id="IPR047867">
    <property type="entry name" value="Ribosomal_uL22_bac/org-type"/>
</dbReference>
<evidence type="ECO:0000256" key="7">
    <source>
        <dbReference type="HAMAP-Rule" id="MF_01331"/>
    </source>
</evidence>
<dbReference type="Proteomes" id="UP000176421">
    <property type="component" value="Unassembled WGS sequence"/>
</dbReference>
<dbReference type="Gene3D" id="3.90.470.10">
    <property type="entry name" value="Ribosomal protein L22/L17"/>
    <property type="match status" value="1"/>
</dbReference>
<dbReference type="InterPro" id="IPR005727">
    <property type="entry name" value="Ribosomal_uL22_bac/chlpt-type"/>
</dbReference>
<evidence type="ECO:0000256" key="6">
    <source>
        <dbReference type="ARBA" id="ARBA00035207"/>
    </source>
</evidence>
<gene>
    <name evidence="7" type="primary">rplV</name>
    <name evidence="12" type="ORF">A3D35_01395</name>
</gene>
<dbReference type="GO" id="GO:0022625">
    <property type="term" value="C:cytosolic large ribosomal subunit"/>
    <property type="evidence" value="ECO:0007669"/>
    <property type="project" value="TreeGrafter"/>
</dbReference>
<sequence length="153" mass="17302">MEFKVQLNNLRIAPRKSRQVIDLIRGKNVVQAKSLLDFTIKRAADPLLKLLNSAVAAAEKNHQLKESDLYIAKATVDEGPTLKRMQPESRGRSFPIMKRTSHITLILKEINLVVKPAKKEVKKETTEMKKSKIKDQNGSSKSKNKKSVKIIKS</sequence>
<dbReference type="CDD" id="cd00336">
    <property type="entry name" value="Ribosomal_L22"/>
    <property type="match status" value="1"/>
</dbReference>
<evidence type="ECO:0000256" key="5">
    <source>
        <dbReference type="ARBA" id="ARBA00023274"/>
    </source>
</evidence>
<evidence type="ECO:0000256" key="8">
    <source>
        <dbReference type="RuleBase" id="RU004005"/>
    </source>
</evidence>
<dbReference type="SUPFAM" id="SSF54843">
    <property type="entry name" value="Ribosomal protein L22"/>
    <property type="match status" value="1"/>
</dbReference>
<feature type="region of interest" description="Disordered" evidence="11">
    <location>
        <begin position="118"/>
        <end position="153"/>
    </location>
</feature>
<evidence type="ECO:0000256" key="11">
    <source>
        <dbReference type="SAM" id="MobiDB-lite"/>
    </source>
</evidence>
<dbReference type="AlphaFoldDB" id="A0A1G2HYQ1"/>
<dbReference type="GO" id="GO:0003735">
    <property type="term" value="F:structural constituent of ribosome"/>
    <property type="evidence" value="ECO:0007669"/>
    <property type="project" value="InterPro"/>
</dbReference>
<dbReference type="NCBIfam" id="TIGR01044">
    <property type="entry name" value="rplV_bact"/>
    <property type="match status" value="1"/>
</dbReference>
<dbReference type="PANTHER" id="PTHR13501:SF8">
    <property type="entry name" value="LARGE RIBOSOMAL SUBUNIT PROTEIN UL22M"/>
    <property type="match status" value="1"/>
</dbReference>
<proteinExistence type="inferred from homology"/>
<comment type="function">
    <text evidence="7">The globular domain of the protein is located near the polypeptide exit tunnel on the outside of the subunit, while an extended beta-hairpin is found that lines the wall of the exit tunnel in the center of the 70S ribosome.</text>
</comment>
<dbReference type="GO" id="GO:0006412">
    <property type="term" value="P:translation"/>
    <property type="evidence" value="ECO:0007669"/>
    <property type="project" value="UniProtKB-UniRule"/>
</dbReference>
<dbReference type="InterPro" id="IPR001063">
    <property type="entry name" value="Ribosomal_uL22"/>
</dbReference>
<evidence type="ECO:0000313" key="12">
    <source>
        <dbReference type="EMBL" id="OGZ67674.1"/>
    </source>
</evidence>
<evidence type="ECO:0000256" key="10">
    <source>
        <dbReference type="RuleBase" id="RU004008"/>
    </source>
</evidence>
<accession>A0A1G2HYQ1</accession>
<evidence type="ECO:0000256" key="4">
    <source>
        <dbReference type="ARBA" id="ARBA00022980"/>
    </source>
</evidence>
<protein>
    <recommendedName>
        <fullName evidence="6 7">Large ribosomal subunit protein uL22</fullName>
    </recommendedName>
</protein>
<feature type="compositionally biased region" description="Basic residues" evidence="11">
    <location>
        <begin position="142"/>
        <end position="153"/>
    </location>
</feature>
<comment type="similarity">
    <text evidence="1 7 8">Belongs to the universal ribosomal protein uL22 family.</text>
</comment>
<name>A0A1G2HYQ1_9BACT</name>
<keyword evidence="5 7" id="KW-0687">Ribonucleoprotein</keyword>
<comment type="subunit">
    <text evidence="7 9">Part of the 50S ribosomal subunit.</text>
</comment>
<keyword evidence="4 7" id="KW-0689">Ribosomal protein</keyword>
<dbReference type="EMBL" id="MHOS01000033">
    <property type="protein sequence ID" value="OGZ67674.1"/>
    <property type="molecule type" value="Genomic_DNA"/>
</dbReference>
<evidence type="ECO:0000256" key="9">
    <source>
        <dbReference type="RuleBase" id="RU004006"/>
    </source>
</evidence>
<evidence type="ECO:0000313" key="13">
    <source>
        <dbReference type="Proteomes" id="UP000176421"/>
    </source>
</evidence>
<evidence type="ECO:0000256" key="2">
    <source>
        <dbReference type="ARBA" id="ARBA00022730"/>
    </source>
</evidence>
<keyword evidence="3 7" id="KW-0694">RNA-binding</keyword>
<evidence type="ECO:0000256" key="3">
    <source>
        <dbReference type="ARBA" id="ARBA00022884"/>
    </source>
</evidence>
<reference evidence="12 13" key="1">
    <citation type="journal article" date="2016" name="Nat. Commun.">
        <title>Thousands of microbial genomes shed light on interconnected biogeochemical processes in an aquifer system.</title>
        <authorList>
            <person name="Anantharaman K."/>
            <person name="Brown C.T."/>
            <person name="Hug L.A."/>
            <person name="Sharon I."/>
            <person name="Castelle C.J."/>
            <person name="Probst A.J."/>
            <person name="Thomas B.C."/>
            <person name="Singh A."/>
            <person name="Wilkins M.J."/>
            <person name="Karaoz U."/>
            <person name="Brodie E.L."/>
            <person name="Williams K.H."/>
            <person name="Hubbard S.S."/>
            <person name="Banfield J.F."/>
        </authorList>
    </citation>
    <scope>NUCLEOTIDE SEQUENCE [LARGE SCALE GENOMIC DNA]</scope>
</reference>
<dbReference type="HAMAP" id="MF_01331_B">
    <property type="entry name" value="Ribosomal_uL22_B"/>
    <property type="match status" value="1"/>
</dbReference>
<dbReference type="PANTHER" id="PTHR13501">
    <property type="entry name" value="CHLOROPLAST 50S RIBOSOMAL PROTEIN L22-RELATED"/>
    <property type="match status" value="1"/>
</dbReference>
<comment type="caution">
    <text evidence="12">The sequence shown here is derived from an EMBL/GenBank/DDBJ whole genome shotgun (WGS) entry which is preliminary data.</text>
</comment>
<feature type="compositionally biased region" description="Basic and acidic residues" evidence="11">
    <location>
        <begin position="118"/>
        <end position="135"/>
    </location>
</feature>
<dbReference type="InterPro" id="IPR036394">
    <property type="entry name" value="Ribosomal_uL22_sf"/>
</dbReference>
<dbReference type="GO" id="GO:0019843">
    <property type="term" value="F:rRNA binding"/>
    <property type="evidence" value="ECO:0007669"/>
    <property type="project" value="UniProtKB-UniRule"/>
</dbReference>
<comment type="function">
    <text evidence="7 10">This protein binds specifically to 23S rRNA; its binding is stimulated by other ribosomal proteins, e.g., L4, L17, and L20. It is important during the early stages of 50S assembly. It makes multiple contacts with different domains of the 23S rRNA in the assembled 50S subunit and ribosome.</text>
</comment>
<organism evidence="12 13">
    <name type="scientific">Candidatus Staskawiczbacteria bacterium RIFCSPHIGHO2_02_FULL_34_9</name>
    <dbReference type="NCBI Taxonomy" id="1802206"/>
    <lineage>
        <taxon>Bacteria</taxon>
        <taxon>Candidatus Staskawicziibacteriota</taxon>
    </lineage>
</organism>